<dbReference type="InterPro" id="IPR011990">
    <property type="entry name" value="TPR-like_helical_dom_sf"/>
</dbReference>
<feature type="repeat" description="TPR" evidence="3">
    <location>
        <begin position="638"/>
        <end position="671"/>
    </location>
</feature>
<accession>A0A9E8ZIW2</accession>
<dbReference type="Pfam" id="PF14559">
    <property type="entry name" value="TPR_19"/>
    <property type="match status" value="1"/>
</dbReference>
<evidence type="ECO:0000313" key="5">
    <source>
        <dbReference type="Proteomes" id="UP001163152"/>
    </source>
</evidence>
<organism evidence="4 5">
    <name type="scientific">Thermocoleostomius sinensis A174</name>
    <dbReference type="NCBI Taxonomy" id="2016057"/>
    <lineage>
        <taxon>Bacteria</taxon>
        <taxon>Bacillati</taxon>
        <taxon>Cyanobacteriota</taxon>
        <taxon>Cyanophyceae</taxon>
        <taxon>Oculatellales</taxon>
        <taxon>Oculatellaceae</taxon>
        <taxon>Thermocoleostomius</taxon>
    </lineage>
</organism>
<feature type="repeat" description="TPR" evidence="3">
    <location>
        <begin position="502"/>
        <end position="535"/>
    </location>
</feature>
<dbReference type="Pfam" id="PF13432">
    <property type="entry name" value="TPR_16"/>
    <property type="match status" value="3"/>
</dbReference>
<keyword evidence="1" id="KW-0677">Repeat</keyword>
<gene>
    <name evidence="4" type="ORF">OXH18_08745</name>
</gene>
<feature type="repeat" description="TPR" evidence="3">
    <location>
        <begin position="672"/>
        <end position="705"/>
    </location>
</feature>
<feature type="repeat" description="TPR" evidence="3">
    <location>
        <begin position="72"/>
        <end position="105"/>
    </location>
</feature>
<evidence type="ECO:0000256" key="1">
    <source>
        <dbReference type="ARBA" id="ARBA00022737"/>
    </source>
</evidence>
<dbReference type="PANTHER" id="PTHR45586:SF1">
    <property type="entry name" value="LIPOPOLYSACCHARIDE ASSEMBLY PROTEIN B"/>
    <property type="match status" value="1"/>
</dbReference>
<dbReference type="RefSeq" id="WP_268612143.1">
    <property type="nucleotide sequence ID" value="NZ_CP113797.1"/>
</dbReference>
<protein>
    <submittedName>
        <fullName evidence="4">Tetratricopeptide repeat protein</fullName>
    </submittedName>
</protein>
<evidence type="ECO:0000256" key="3">
    <source>
        <dbReference type="PROSITE-ProRule" id="PRU00339"/>
    </source>
</evidence>
<name>A0A9E8ZIW2_9CYAN</name>
<dbReference type="InterPro" id="IPR051012">
    <property type="entry name" value="CellSynth/LPSAsmb/PSIAsmb"/>
</dbReference>
<evidence type="ECO:0000256" key="2">
    <source>
        <dbReference type="ARBA" id="ARBA00022803"/>
    </source>
</evidence>
<keyword evidence="2 3" id="KW-0802">TPR repeat</keyword>
<dbReference type="Gene3D" id="1.25.40.10">
    <property type="entry name" value="Tetratricopeptide repeat domain"/>
    <property type="match status" value="2"/>
</dbReference>
<dbReference type="InterPro" id="IPR019734">
    <property type="entry name" value="TPR_rpt"/>
</dbReference>
<dbReference type="SUPFAM" id="SSF48452">
    <property type="entry name" value="TPR-like"/>
    <property type="match status" value="4"/>
</dbReference>
<evidence type="ECO:0000313" key="4">
    <source>
        <dbReference type="EMBL" id="WAL62055.1"/>
    </source>
</evidence>
<dbReference type="SMART" id="SM00028">
    <property type="entry name" value="TPR"/>
    <property type="match status" value="7"/>
</dbReference>
<proteinExistence type="predicted"/>
<dbReference type="Proteomes" id="UP001163152">
    <property type="component" value="Chromosome"/>
</dbReference>
<dbReference type="PANTHER" id="PTHR45586">
    <property type="entry name" value="TPR REPEAT-CONTAINING PROTEIN PA4667"/>
    <property type="match status" value="1"/>
</dbReference>
<sequence length="770" mass="85249">MQTGQRRTWQRRLSSVLALGLFTGSLMLSLALPVRSQVPIDVREAYTLMDQGLVNQAITIFENAVQRYPQSVEARLGLAIAYRRAGRDADAFATYERVLEIDPSNRLALLSLGTLAGFRIDWQDRGIEALTTLLELDPNDTQARAQRALLYGYQGQFGRAIADYEIALQANPTPEVVLGAAQVYAYSGDYELAIALFNRYRGTGGEIRGSAATAYAVALRETGNPDQAAQLLQAELQRYGNVLDGTTIRMRAELAINYAAIGQVSQAESVLARLQGRRDSRMILSRSYLALARYTGNPVYVNEAIALYEEVLTQEPVYLTVGIGREIADVLTGFPQYRTYALEVYRQLAEQQPNDRSLQIQQASLERELGQISSAELGQRVATALQPLPSDPYQQRIIAQSLTRLDSPDPVLLPYYQTLLNAGVNEPLLSYRIAQIYVQQNDFATARSALSQYAATPMGQRESYASEILLAEIDRREGNLEGAAQRYERVIASNPPDSGVLSGAFQGLAGIRQTQGRLPEAIALYDQIIQLNPQDPTKPLGRASLAYQGGLISEAEAETVLNTWLSTQPPTYTPPELYSLVGALPANPQRQPLYATLLQNDPNNIPIQLRQVELIAARDPNAAEAYVNELIARDPNNLGAYFVQGQLAQNAGNLRRADRAYSTILNQDPNNVDALAALGGVRFQQRRFTSASRIYNEVLELEPNNRVAQRALIDLTAVQGNRLTALRQLEQMQLQASATGGVDAELLQQQRRIEEGFLQQRGFQPPWERY</sequence>
<dbReference type="EMBL" id="CP113797">
    <property type="protein sequence ID" value="WAL62055.1"/>
    <property type="molecule type" value="Genomic_DNA"/>
</dbReference>
<feature type="repeat" description="TPR" evidence="3">
    <location>
        <begin position="141"/>
        <end position="174"/>
    </location>
</feature>
<dbReference type="PROSITE" id="PS50005">
    <property type="entry name" value="TPR"/>
    <property type="match status" value="5"/>
</dbReference>
<dbReference type="KEGG" id="tsin:OXH18_08745"/>
<dbReference type="AlphaFoldDB" id="A0A9E8ZIW2"/>
<keyword evidence="5" id="KW-1185">Reference proteome</keyword>
<reference evidence="4" key="1">
    <citation type="submission" date="2022-12" db="EMBL/GenBank/DDBJ databases">
        <title>Polyphasic identification of a Novel Hot-Spring Cyanobacterium Ocullathermofonsia sinensis gen nov. sp. nov. and Genomic Insights on its Adaptations to the Thermal Habitat.</title>
        <authorList>
            <person name="Daroch M."/>
            <person name="Tang J."/>
            <person name="Jiang Y."/>
        </authorList>
    </citation>
    <scope>NUCLEOTIDE SEQUENCE</scope>
    <source>
        <strain evidence="4">PKUAC-SCTA174</strain>
    </source>
</reference>